<feature type="region of interest" description="Disordered" evidence="2">
    <location>
        <begin position="763"/>
        <end position="787"/>
    </location>
</feature>
<accession>D8U8C9</accession>
<dbReference type="KEGG" id="vcn:VOLCADRAFT_118886"/>
<feature type="coiled-coil region" evidence="1">
    <location>
        <begin position="429"/>
        <end position="463"/>
    </location>
</feature>
<evidence type="ECO:0000256" key="2">
    <source>
        <dbReference type="SAM" id="MobiDB-lite"/>
    </source>
</evidence>
<evidence type="ECO:0000313" key="3">
    <source>
        <dbReference type="EMBL" id="EFJ44115.1"/>
    </source>
</evidence>
<feature type="region of interest" description="Disordered" evidence="2">
    <location>
        <begin position="262"/>
        <end position="285"/>
    </location>
</feature>
<evidence type="ECO:0000256" key="1">
    <source>
        <dbReference type="SAM" id="Coils"/>
    </source>
</evidence>
<dbReference type="GeneID" id="9621643"/>
<protein>
    <submittedName>
        <fullName evidence="3">Uncharacterized protein</fullName>
    </submittedName>
</protein>
<keyword evidence="1" id="KW-0175">Coiled coil</keyword>
<dbReference type="AlphaFoldDB" id="D8U8C9"/>
<reference evidence="3 4" key="1">
    <citation type="journal article" date="2010" name="Science">
        <title>Genomic analysis of organismal complexity in the multicellular green alga Volvox carteri.</title>
        <authorList>
            <person name="Prochnik S.E."/>
            <person name="Umen J."/>
            <person name="Nedelcu A.M."/>
            <person name="Hallmann A."/>
            <person name="Miller S.M."/>
            <person name="Nishii I."/>
            <person name="Ferris P."/>
            <person name="Kuo A."/>
            <person name="Mitros T."/>
            <person name="Fritz-Laylin L.K."/>
            <person name="Hellsten U."/>
            <person name="Chapman J."/>
            <person name="Simakov O."/>
            <person name="Rensing S.A."/>
            <person name="Terry A."/>
            <person name="Pangilinan J."/>
            <person name="Kapitonov V."/>
            <person name="Jurka J."/>
            <person name="Salamov A."/>
            <person name="Shapiro H."/>
            <person name="Schmutz J."/>
            <person name="Grimwood J."/>
            <person name="Lindquist E."/>
            <person name="Lucas S."/>
            <person name="Grigoriev I.V."/>
            <person name="Schmitt R."/>
            <person name="Kirk D."/>
            <person name="Rokhsar D.S."/>
        </authorList>
    </citation>
    <scope>NUCLEOTIDE SEQUENCE [LARGE SCALE GENOMIC DNA]</scope>
    <source>
        <strain evidence="4">f. Nagariensis / Eve</strain>
    </source>
</reference>
<feature type="region of interest" description="Disordered" evidence="2">
    <location>
        <begin position="473"/>
        <end position="514"/>
    </location>
</feature>
<organism evidence="4">
    <name type="scientific">Volvox carteri f. nagariensis</name>
    <dbReference type="NCBI Taxonomy" id="3068"/>
    <lineage>
        <taxon>Eukaryota</taxon>
        <taxon>Viridiplantae</taxon>
        <taxon>Chlorophyta</taxon>
        <taxon>core chlorophytes</taxon>
        <taxon>Chlorophyceae</taxon>
        <taxon>CS clade</taxon>
        <taxon>Chlamydomonadales</taxon>
        <taxon>Volvocaceae</taxon>
        <taxon>Volvox</taxon>
    </lineage>
</organism>
<feature type="compositionally biased region" description="Polar residues" evidence="2">
    <location>
        <begin position="211"/>
        <end position="222"/>
    </location>
</feature>
<feature type="region of interest" description="Disordered" evidence="2">
    <location>
        <begin position="1"/>
        <end position="226"/>
    </location>
</feature>
<feature type="compositionally biased region" description="Polar residues" evidence="2">
    <location>
        <begin position="479"/>
        <end position="489"/>
    </location>
</feature>
<sequence>AKPRSRPSDPGPEAPPVAVRKKGLSDPPLPGGPEREGQQGEQSELDAGPVKDQANKRSVPAAQPAAGERRDERDRKRQKKVKNSEHQEHQPRSGRTAEADASGGVKDSRHTADGLAAAAAHGVDVDAEAGARPGASKRNARNKAVGTAAQGAPNGVESAANLATSSQPAATNDNSKKPRTEKGRSAATNDQAGPSNATGDPEPKAGKPRAASQQVEPANTQQAAGKAAFAAPAAAGPSAYTIQPPKTGAAAAAALSLARLNAGEEREPAGEKFAPTTSAAEPQGPFTSGCVLQLNTRSAAGPGPVNAAEGGWHLPATGTTPVKTFNPVSLPRLDDIGLIDRKAVAELQVCMRCAWVLVPGCLCDARQLSEVRFLYDELKATKIQGMEKMMAEQVAHAEEQRIAQHWEAVAKRAEEKANSAAGNQDTAQLRQLLKEKGHLLLRVAQLEIELSQVQQALHDARAQLVKYQTGLSAGPGRQAQDNNEANVDQGTECPQRHAGAEAEHGEGTDSDGARRDDVKVAQQEPLPDVTLAGGCSPGADDAAAAAGSIVRTACQSPSCGAGVQFPTPAGGTGAQFPSPSAQFFPMRGLGTVPGSGSRSVGRGVSTECQRIVQMLPSLRHSTGSPIDGICGADNLKAVVASAAADLSHAHNMGAPEAFQISGKQALAQEPKSVLQTAALVATAATKPLPPSPSALRQMQPVPPAGYPRGVSPDGAAAAAAAVIQCGSVTSKQDSCNLPGVAQGEMGQLQATQHAMGNQAIVQPPQDIGDKAQDGQGPRGMLPRSPSPRTAKIKFYEGMVGWHVDVISTKPMEAYRVTHTACGLSFELRETEVDPEDLEDVESTGQPLGDPVGDANKAKFYEYVPLNLGAIGEYLPAHLKVTAVSVFACATSPLSRHDASLVYFAVVHPRHLMRRAELSIAAKNMCLGCLCSNLLLLRVKAPIGNVMKRTYDFFWARSLGLTVLPFTSRMQETITISQDQRPKLLEKLDAVVKGARSRKP</sequence>
<feature type="compositionally biased region" description="Basic and acidic residues" evidence="2">
    <location>
        <begin position="174"/>
        <end position="184"/>
    </location>
</feature>
<gene>
    <name evidence="3" type="ORF">VOLCADRAFT_118886</name>
</gene>
<proteinExistence type="predicted"/>
<feature type="compositionally biased region" description="Low complexity" evidence="2">
    <location>
        <begin position="113"/>
        <end position="122"/>
    </location>
</feature>
<dbReference type="EMBL" id="GL378367">
    <property type="protein sequence ID" value="EFJ44115.1"/>
    <property type="molecule type" value="Genomic_DNA"/>
</dbReference>
<feature type="compositionally biased region" description="Basic and acidic residues" evidence="2">
    <location>
        <begin position="494"/>
        <end position="514"/>
    </location>
</feature>
<feature type="non-terminal residue" evidence="3">
    <location>
        <position position="1"/>
    </location>
</feature>
<feature type="compositionally biased region" description="Polar residues" evidence="2">
    <location>
        <begin position="161"/>
        <end position="173"/>
    </location>
</feature>
<evidence type="ECO:0000313" key="4">
    <source>
        <dbReference type="Proteomes" id="UP000001058"/>
    </source>
</evidence>
<keyword evidence="4" id="KW-1185">Reference proteome</keyword>
<feature type="compositionally biased region" description="Polar residues" evidence="2">
    <location>
        <begin position="186"/>
        <end position="198"/>
    </location>
</feature>
<name>D8U8C9_VOLCA</name>
<dbReference type="Proteomes" id="UP000001058">
    <property type="component" value="Unassembled WGS sequence"/>
</dbReference>
<feature type="compositionally biased region" description="Basic and acidic residues" evidence="2">
    <location>
        <begin position="82"/>
        <end position="98"/>
    </location>
</feature>
<dbReference type="RefSeq" id="XP_002954916.1">
    <property type="nucleotide sequence ID" value="XM_002954870.1"/>
</dbReference>
<dbReference type="OrthoDB" id="542414at2759"/>
<dbReference type="InParanoid" id="D8U8C9"/>